<dbReference type="Proteomes" id="UP000217265">
    <property type="component" value="Chromosome"/>
</dbReference>
<evidence type="ECO:0000259" key="1">
    <source>
        <dbReference type="Pfam" id="PF00248"/>
    </source>
</evidence>
<dbReference type="InterPro" id="IPR036812">
    <property type="entry name" value="NAD(P)_OxRdtase_dom_sf"/>
</dbReference>
<dbReference type="PANTHER" id="PTHR43638:SF3">
    <property type="entry name" value="ALDEHYDE REDUCTASE"/>
    <property type="match status" value="1"/>
</dbReference>
<dbReference type="Gene3D" id="3.20.20.100">
    <property type="entry name" value="NADP-dependent oxidoreductase domain"/>
    <property type="match status" value="1"/>
</dbReference>
<dbReference type="CDD" id="cd19095">
    <property type="entry name" value="AKR_PA4992-like"/>
    <property type="match status" value="1"/>
</dbReference>
<dbReference type="InterPro" id="IPR023210">
    <property type="entry name" value="NADP_OxRdtase_dom"/>
</dbReference>
<feature type="domain" description="NADP-dependent oxidoreductase" evidence="1">
    <location>
        <begin position="52"/>
        <end position="298"/>
    </location>
</feature>
<evidence type="ECO:0000313" key="3">
    <source>
        <dbReference type="Proteomes" id="UP000217265"/>
    </source>
</evidence>
<dbReference type="PANTHER" id="PTHR43638">
    <property type="entry name" value="OXIDOREDUCTASE, ALDO/KETO REDUCTASE FAMILY PROTEIN"/>
    <property type="match status" value="1"/>
</dbReference>
<name>A0A290QCW6_9BACT</name>
<dbReference type="Pfam" id="PF00248">
    <property type="entry name" value="Aldo_ket_red"/>
    <property type="match status" value="1"/>
</dbReference>
<dbReference type="SUPFAM" id="SSF51430">
    <property type="entry name" value="NAD(P)-linked oxidoreductase"/>
    <property type="match status" value="1"/>
</dbReference>
<gene>
    <name evidence="2" type="ORF">CMV30_10910</name>
</gene>
<dbReference type="EMBL" id="CP023344">
    <property type="protein sequence ID" value="ATC66097.1"/>
    <property type="molecule type" value="Genomic_DNA"/>
</dbReference>
<organism evidence="2 3">
    <name type="scientific">Nibricoccus aquaticus</name>
    <dbReference type="NCBI Taxonomy" id="2576891"/>
    <lineage>
        <taxon>Bacteria</taxon>
        <taxon>Pseudomonadati</taxon>
        <taxon>Verrucomicrobiota</taxon>
        <taxon>Opitutia</taxon>
        <taxon>Opitutales</taxon>
        <taxon>Opitutaceae</taxon>
        <taxon>Nibricoccus</taxon>
    </lineage>
</organism>
<evidence type="ECO:0000313" key="2">
    <source>
        <dbReference type="EMBL" id="ATC66097.1"/>
    </source>
</evidence>
<reference evidence="2 3" key="1">
    <citation type="submission" date="2017-09" db="EMBL/GenBank/DDBJ databases">
        <title>Complete genome sequence of Verrucomicrobial strain HZ-65, isolated from freshwater.</title>
        <authorList>
            <person name="Choi A."/>
        </authorList>
    </citation>
    <scope>NUCLEOTIDE SEQUENCE [LARGE SCALE GENOMIC DNA]</scope>
    <source>
        <strain evidence="2 3">HZ-65</strain>
    </source>
</reference>
<dbReference type="AlphaFoldDB" id="A0A290QCW6"/>
<keyword evidence="3" id="KW-1185">Reference proteome</keyword>
<sequence>MSRRESLRLLGVGSVALAAGTVSSLGGAEEIKASEKILTRTIPSSGEAVPVIGLGTWQTFDVGASEAERAPLAEVLAAFAGLGGRVVDSSPMYGRSEEVLGDLAARVGVQEKLFVATKVWTQGRQAGVEQMEESMRRLRRTRVDLIQVHNLVDAEAHLETLRVWKAAGRVRYLGLTHYTTGGQAELARWLEKTPVDFIQINYSAGEREAERRLLPLARERGVAVIANRPFSQGALLGRLRARALPGWAAEIGCESWAQVLLKFIVGHPAITCAIPATSKVAHLRDNMQAAYGALPDEALRERIAKEVAGV</sequence>
<accession>A0A290QCW6</accession>
<protein>
    <submittedName>
        <fullName evidence="2">Aldo/keto reductase</fullName>
    </submittedName>
</protein>
<proteinExistence type="predicted"/>
<dbReference type="OrthoDB" id="191683at2"/>
<dbReference type="KEGG" id="vbh:CMV30_10910"/>